<dbReference type="PANTHER" id="PTHR24256">
    <property type="entry name" value="TRYPTASE-RELATED"/>
    <property type="match status" value="1"/>
</dbReference>
<comment type="similarity">
    <text evidence="2">Belongs to the peptidase S1 family. CLIP subfamily.</text>
</comment>
<sequence length="200" mass="23017">MYPKCRGHRVPKKCYFKANQFAIKLLGREQLEKTMRVKRIIPHKRFHYHSLTNDIALLELEEPLKCTGMTSPICLPTKRKMYENGQTFKVAGWGWNTPEGLVGPQLLREGVMKEIEAKECMMPGFPDEKIDQIQCAVGTNQMAYKGDSGTSSFIKYKGKFYALGVTSHGEEFCNFKPSTFTQVLYFSDWIKNYVKDLPEP</sequence>
<dbReference type="PROSITE" id="PS50240">
    <property type="entry name" value="TRYPSIN_DOM"/>
    <property type="match status" value="1"/>
</dbReference>
<comment type="caution">
    <text evidence="4">The sequence shown here is derived from an EMBL/GenBank/DDBJ whole genome shotgun (WGS) entry which is preliminary data.</text>
</comment>
<organism evidence="4 5">
    <name type="scientific">Trichonephila inaurata madagascariensis</name>
    <dbReference type="NCBI Taxonomy" id="2747483"/>
    <lineage>
        <taxon>Eukaryota</taxon>
        <taxon>Metazoa</taxon>
        <taxon>Ecdysozoa</taxon>
        <taxon>Arthropoda</taxon>
        <taxon>Chelicerata</taxon>
        <taxon>Arachnida</taxon>
        <taxon>Araneae</taxon>
        <taxon>Araneomorphae</taxon>
        <taxon>Entelegynae</taxon>
        <taxon>Araneoidea</taxon>
        <taxon>Nephilidae</taxon>
        <taxon>Trichonephila</taxon>
        <taxon>Trichonephila inaurata</taxon>
    </lineage>
</organism>
<protein>
    <submittedName>
        <fullName evidence="4">Tryptase beta-2</fullName>
    </submittedName>
</protein>
<dbReference type="InterPro" id="IPR001254">
    <property type="entry name" value="Trypsin_dom"/>
</dbReference>
<reference evidence="4" key="1">
    <citation type="submission" date="2020-08" db="EMBL/GenBank/DDBJ databases">
        <title>Multicomponent nature underlies the extraordinary mechanical properties of spider dragline silk.</title>
        <authorList>
            <person name="Kono N."/>
            <person name="Nakamura H."/>
            <person name="Mori M."/>
            <person name="Yoshida Y."/>
            <person name="Ohtoshi R."/>
            <person name="Malay A.D."/>
            <person name="Moran D.A.P."/>
            <person name="Tomita M."/>
            <person name="Numata K."/>
            <person name="Arakawa K."/>
        </authorList>
    </citation>
    <scope>NUCLEOTIDE SEQUENCE</scope>
</reference>
<dbReference type="Proteomes" id="UP000886998">
    <property type="component" value="Unassembled WGS sequence"/>
</dbReference>
<dbReference type="Gene3D" id="2.40.10.10">
    <property type="entry name" value="Trypsin-like serine proteases"/>
    <property type="match status" value="1"/>
</dbReference>
<dbReference type="SMART" id="SM00020">
    <property type="entry name" value="Tryp_SPc"/>
    <property type="match status" value="1"/>
</dbReference>
<keyword evidence="1" id="KW-1015">Disulfide bond</keyword>
<dbReference type="EMBL" id="BMAV01013124">
    <property type="protein sequence ID" value="GFY60361.1"/>
    <property type="molecule type" value="Genomic_DNA"/>
</dbReference>
<dbReference type="GO" id="GO:0006508">
    <property type="term" value="P:proteolysis"/>
    <property type="evidence" value="ECO:0007669"/>
    <property type="project" value="InterPro"/>
</dbReference>
<dbReference type="AlphaFoldDB" id="A0A8X7C7D7"/>
<evidence type="ECO:0000259" key="3">
    <source>
        <dbReference type="PROSITE" id="PS50240"/>
    </source>
</evidence>
<proteinExistence type="inferred from homology"/>
<dbReference type="InterPro" id="IPR009003">
    <property type="entry name" value="Peptidase_S1_PA"/>
</dbReference>
<evidence type="ECO:0000313" key="5">
    <source>
        <dbReference type="Proteomes" id="UP000886998"/>
    </source>
</evidence>
<accession>A0A8X7C7D7</accession>
<gene>
    <name evidence="4" type="primary">NCL1_28195</name>
    <name evidence="4" type="ORF">TNIN_477341</name>
</gene>
<name>A0A8X7C7D7_9ARAC</name>
<dbReference type="SUPFAM" id="SSF50494">
    <property type="entry name" value="Trypsin-like serine proteases"/>
    <property type="match status" value="1"/>
</dbReference>
<keyword evidence="5" id="KW-1185">Reference proteome</keyword>
<evidence type="ECO:0000256" key="1">
    <source>
        <dbReference type="ARBA" id="ARBA00023157"/>
    </source>
</evidence>
<dbReference type="GO" id="GO:0004252">
    <property type="term" value="F:serine-type endopeptidase activity"/>
    <property type="evidence" value="ECO:0007669"/>
    <property type="project" value="InterPro"/>
</dbReference>
<evidence type="ECO:0000256" key="2">
    <source>
        <dbReference type="ARBA" id="ARBA00024195"/>
    </source>
</evidence>
<dbReference type="OrthoDB" id="6339452at2759"/>
<dbReference type="InterPro" id="IPR043504">
    <property type="entry name" value="Peptidase_S1_PA_chymotrypsin"/>
</dbReference>
<feature type="domain" description="Peptidase S1" evidence="3">
    <location>
        <begin position="1"/>
        <end position="195"/>
    </location>
</feature>
<dbReference type="Pfam" id="PF00089">
    <property type="entry name" value="Trypsin"/>
    <property type="match status" value="1"/>
</dbReference>
<dbReference type="InterPro" id="IPR051487">
    <property type="entry name" value="Ser/Thr_Proteases_Immune/Dev"/>
</dbReference>
<evidence type="ECO:0000313" key="4">
    <source>
        <dbReference type="EMBL" id="GFY60361.1"/>
    </source>
</evidence>